<evidence type="ECO:0000313" key="2">
    <source>
        <dbReference type="EMBL" id="CBN76629.1"/>
    </source>
</evidence>
<feature type="region of interest" description="Disordered" evidence="1">
    <location>
        <begin position="271"/>
        <end position="299"/>
    </location>
</feature>
<name>D8LBC0_ECTSI</name>
<dbReference type="OMA" id="GAWDIAN"/>
<keyword evidence="3" id="KW-1185">Reference proteome</keyword>
<dbReference type="OrthoDB" id="41419at2759"/>
<organism evidence="2 3">
    <name type="scientific">Ectocarpus siliculosus</name>
    <name type="common">Brown alga</name>
    <name type="synonym">Conferva siliculosa</name>
    <dbReference type="NCBI Taxonomy" id="2880"/>
    <lineage>
        <taxon>Eukaryota</taxon>
        <taxon>Sar</taxon>
        <taxon>Stramenopiles</taxon>
        <taxon>Ochrophyta</taxon>
        <taxon>PX clade</taxon>
        <taxon>Phaeophyceae</taxon>
        <taxon>Ectocarpales</taxon>
        <taxon>Ectocarpaceae</taxon>
        <taxon>Ectocarpus</taxon>
    </lineage>
</organism>
<evidence type="ECO:0000313" key="3">
    <source>
        <dbReference type="Proteomes" id="UP000002630"/>
    </source>
</evidence>
<sequence>MALDARRLWTVTGLALVVGTKGFVHHPPPCAARGATEMGRNSASRSSPSPAAQRALPLQVARRRPRAVDDAASSSWGCYDRNAGRGASAVGSLFAVQQSVDGGVMLPPAEKADEYAAFLSESIREHLNDEWIEQDCHKGIGEEVARLYLAAFEKGDTDMTTLVLDMGSAMEQFDMGDAFVGAWDIANLVSDFLMEKMGAETSGCSAKAPKTLPSAGSDAFCLTSDKAEQMQADLTSDFARYRFLLDLMEGNTDWEQANTIMAVYQGYPVEGEEEEESGRPGVRRGWSASFPGATPPDLSSAEGLVEALQADFPDDPDLLDGLEVIVETVYGGEAKRLHQGDPDNGVPPEPLYLRRSTLCKWLYLVGFLSDDIKRAPDDPEQLAELISGRARLKHQKK</sequence>
<dbReference type="EMBL" id="FN647682">
    <property type="protein sequence ID" value="CBN76629.1"/>
    <property type="molecule type" value="Genomic_DNA"/>
</dbReference>
<gene>
    <name evidence="2" type="ORF">Esi_0000_0367</name>
</gene>
<dbReference type="Proteomes" id="UP000002630">
    <property type="component" value="Linkage Group LG01"/>
</dbReference>
<reference evidence="2 3" key="1">
    <citation type="journal article" date="2010" name="Nature">
        <title>The Ectocarpus genome and the independent evolution of multicellularity in brown algae.</title>
        <authorList>
            <person name="Cock J.M."/>
            <person name="Sterck L."/>
            <person name="Rouze P."/>
            <person name="Scornet D."/>
            <person name="Allen A.E."/>
            <person name="Amoutzias G."/>
            <person name="Anthouard V."/>
            <person name="Artiguenave F."/>
            <person name="Aury J.M."/>
            <person name="Badger J.H."/>
            <person name="Beszteri B."/>
            <person name="Billiau K."/>
            <person name="Bonnet E."/>
            <person name="Bothwell J.H."/>
            <person name="Bowler C."/>
            <person name="Boyen C."/>
            <person name="Brownlee C."/>
            <person name="Carrano C.J."/>
            <person name="Charrier B."/>
            <person name="Cho G.Y."/>
            <person name="Coelho S.M."/>
            <person name="Collen J."/>
            <person name="Corre E."/>
            <person name="Da Silva C."/>
            <person name="Delage L."/>
            <person name="Delaroque N."/>
            <person name="Dittami S.M."/>
            <person name="Doulbeau S."/>
            <person name="Elias M."/>
            <person name="Farnham G."/>
            <person name="Gachon C.M."/>
            <person name="Gschloessl B."/>
            <person name="Heesch S."/>
            <person name="Jabbari K."/>
            <person name="Jubin C."/>
            <person name="Kawai H."/>
            <person name="Kimura K."/>
            <person name="Kloareg B."/>
            <person name="Kupper F.C."/>
            <person name="Lang D."/>
            <person name="Le Bail A."/>
            <person name="Leblanc C."/>
            <person name="Lerouge P."/>
            <person name="Lohr M."/>
            <person name="Lopez P.J."/>
            <person name="Martens C."/>
            <person name="Maumus F."/>
            <person name="Michel G."/>
            <person name="Miranda-Saavedra D."/>
            <person name="Morales J."/>
            <person name="Moreau H."/>
            <person name="Motomura T."/>
            <person name="Nagasato C."/>
            <person name="Napoli C.A."/>
            <person name="Nelson D.R."/>
            <person name="Nyvall-Collen P."/>
            <person name="Peters A.F."/>
            <person name="Pommier C."/>
            <person name="Potin P."/>
            <person name="Poulain J."/>
            <person name="Quesneville H."/>
            <person name="Read B."/>
            <person name="Rensing S.A."/>
            <person name="Ritter A."/>
            <person name="Rousvoal S."/>
            <person name="Samanta M."/>
            <person name="Samson G."/>
            <person name="Schroeder D.C."/>
            <person name="Segurens B."/>
            <person name="Strittmatter M."/>
            <person name="Tonon T."/>
            <person name="Tregear J.W."/>
            <person name="Valentin K."/>
            <person name="von Dassow P."/>
            <person name="Yamagishi T."/>
            <person name="Van de Peer Y."/>
            <person name="Wincker P."/>
        </authorList>
    </citation>
    <scope>NUCLEOTIDE SEQUENCE [LARGE SCALE GENOMIC DNA]</scope>
    <source>
        <strain evidence="3">Ec32 / CCAP1310/4</strain>
    </source>
</reference>
<feature type="region of interest" description="Disordered" evidence="1">
    <location>
        <begin position="31"/>
        <end position="60"/>
    </location>
</feature>
<accession>D8LBC0</accession>
<dbReference type="eggNOG" id="ENOG502SBU5">
    <property type="taxonomic scope" value="Eukaryota"/>
</dbReference>
<dbReference type="AlphaFoldDB" id="D8LBC0"/>
<protein>
    <submittedName>
        <fullName evidence="2">Uncharacterized protein</fullName>
    </submittedName>
</protein>
<dbReference type="EMBL" id="FN649726">
    <property type="protein sequence ID" value="CBN76629.1"/>
    <property type="molecule type" value="Genomic_DNA"/>
</dbReference>
<feature type="compositionally biased region" description="Low complexity" evidence="1">
    <location>
        <begin position="42"/>
        <end position="60"/>
    </location>
</feature>
<dbReference type="InParanoid" id="D8LBC0"/>
<evidence type="ECO:0000256" key="1">
    <source>
        <dbReference type="SAM" id="MobiDB-lite"/>
    </source>
</evidence>
<proteinExistence type="predicted"/>